<dbReference type="RefSeq" id="WP_159057759.1">
    <property type="nucleotide sequence ID" value="NZ_BMSJ01000001.1"/>
</dbReference>
<protein>
    <submittedName>
        <fullName evidence="1">Uncharacterized protein</fullName>
    </submittedName>
</protein>
<organism evidence="1 2">
    <name type="scientific">Streptomyces cinereoruber</name>
    <dbReference type="NCBI Taxonomy" id="67260"/>
    <lineage>
        <taxon>Bacteria</taxon>
        <taxon>Bacillati</taxon>
        <taxon>Actinomycetota</taxon>
        <taxon>Actinomycetes</taxon>
        <taxon>Kitasatosporales</taxon>
        <taxon>Streptomycetaceae</taxon>
        <taxon>Streptomyces</taxon>
    </lineage>
</organism>
<accession>A0AAV4KAI9</accession>
<reference evidence="1 2" key="1">
    <citation type="journal article" date="2014" name="Int. J. Syst. Evol. Microbiol.">
        <title>Complete genome sequence of Corynebacterium casei LMG S-19264T (=DSM 44701T), isolated from a smear-ripened cheese.</title>
        <authorList>
            <consortium name="US DOE Joint Genome Institute (JGI-PGF)"/>
            <person name="Walter F."/>
            <person name="Albersmeier A."/>
            <person name="Kalinowski J."/>
            <person name="Ruckert C."/>
        </authorList>
    </citation>
    <scope>NUCLEOTIDE SEQUENCE [LARGE SCALE GENOMIC DNA]</scope>
    <source>
        <strain evidence="1 2">JCM 4205</strain>
    </source>
</reference>
<dbReference type="Proteomes" id="UP000642014">
    <property type="component" value="Unassembled WGS sequence"/>
</dbReference>
<evidence type="ECO:0000313" key="1">
    <source>
        <dbReference type="EMBL" id="GGR06597.1"/>
    </source>
</evidence>
<comment type="caution">
    <text evidence="1">The sequence shown here is derived from an EMBL/GenBank/DDBJ whole genome shotgun (WGS) entry which is preliminary data.</text>
</comment>
<dbReference type="EMBL" id="BMSJ01000001">
    <property type="protein sequence ID" value="GGR06597.1"/>
    <property type="molecule type" value="Genomic_DNA"/>
</dbReference>
<proteinExistence type="predicted"/>
<sequence length="57" mass="6515">MDLKTTGLDDRRIAATRFVPEKPVKNQLDRFNRIFAELPTRTGAEAITSWRGTRSLP</sequence>
<dbReference type="GeneID" id="95458778"/>
<name>A0AAV4KAI9_9ACTN</name>
<dbReference type="AlphaFoldDB" id="A0AAV4KAI9"/>
<evidence type="ECO:0000313" key="2">
    <source>
        <dbReference type="Proteomes" id="UP000642014"/>
    </source>
</evidence>
<gene>
    <name evidence="1" type="ORF">GCM10010497_05050</name>
</gene>